<name>A0A1U9KMB7_9PROT</name>
<evidence type="ECO:0000256" key="3">
    <source>
        <dbReference type="ARBA" id="ARBA00005349"/>
    </source>
</evidence>
<dbReference type="InterPro" id="IPR010971">
    <property type="entry name" value="UbiH/COQ6"/>
</dbReference>
<dbReference type="EMBL" id="CP014691">
    <property type="protein sequence ID" value="AQS86908.1"/>
    <property type="molecule type" value="Genomic_DNA"/>
</dbReference>
<keyword evidence="4" id="KW-0285">Flavoprotein</keyword>
<dbReference type="GO" id="GO:0006744">
    <property type="term" value="P:ubiquinone biosynthetic process"/>
    <property type="evidence" value="ECO:0007669"/>
    <property type="project" value="UniProtKB-UniPathway"/>
</dbReference>
<proteinExistence type="inferred from homology"/>
<dbReference type="STRING" id="320497.A0U93_01930"/>
<reference evidence="8 9" key="1">
    <citation type="submission" date="2016-03" db="EMBL/GenBank/DDBJ databases">
        <title>Acetic acid bacteria sequencing.</title>
        <authorList>
            <person name="Brandt J."/>
            <person name="Jakob F."/>
            <person name="Vogel R.F."/>
        </authorList>
    </citation>
    <scope>NUCLEOTIDE SEQUENCE [LARGE SCALE GENOMIC DNA]</scope>
    <source>
        <strain evidence="8 9">NBRC 101099</strain>
    </source>
</reference>
<dbReference type="Gene3D" id="3.50.50.60">
    <property type="entry name" value="FAD/NAD(P)-binding domain"/>
    <property type="match status" value="2"/>
</dbReference>
<evidence type="ECO:0000256" key="5">
    <source>
        <dbReference type="ARBA" id="ARBA00022827"/>
    </source>
</evidence>
<keyword evidence="5" id="KW-0274">FAD</keyword>
<accession>A0A1U9KMB7</accession>
<dbReference type="InterPro" id="IPR036188">
    <property type="entry name" value="FAD/NAD-bd_sf"/>
</dbReference>
<evidence type="ECO:0000313" key="9">
    <source>
        <dbReference type="Proteomes" id="UP000188604"/>
    </source>
</evidence>
<dbReference type="UniPathway" id="UPA00232"/>
<keyword evidence="7" id="KW-0503">Monooxygenase</keyword>
<dbReference type="GO" id="GO:0016705">
    <property type="term" value="F:oxidoreductase activity, acting on paired donors, with incorporation or reduction of molecular oxygen"/>
    <property type="evidence" value="ECO:0007669"/>
    <property type="project" value="InterPro"/>
</dbReference>
<dbReference type="InterPro" id="IPR051205">
    <property type="entry name" value="UbiH/COQ6_monooxygenase"/>
</dbReference>
<evidence type="ECO:0000256" key="4">
    <source>
        <dbReference type="ARBA" id="ARBA00022630"/>
    </source>
</evidence>
<comment type="similarity">
    <text evidence="3">Belongs to the UbiH/COQ6 family.</text>
</comment>
<evidence type="ECO:0000256" key="6">
    <source>
        <dbReference type="ARBA" id="ARBA00023002"/>
    </source>
</evidence>
<dbReference type="PRINTS" id="PR00420">
    <property type="entry name" value="RNGMNOXGNASE"/>
</dbReference>
<comment type="pathway">
    <text evidence="2">Cofactor biosynthesis; ubiquinone biosynthesis.</text>
</comment>
<dbReference type="SUPFAM" id="SSF51905">
    <property type="entry name" value="FAD/NAD(P)-binding domain"/>
    <property type="match status" value="1"/>
</dbReference>
<evidence type="ECO:0000256" key="1">
    <source>
        <dbReference type="ARBA" id="ARBA00001974"/>
    </source>
</evidence>
<comment type="cofactor">
    <cofactor evidence="1">
        <name>FAD</name>
        <dbReference type="ChEBI" id="CHEBI:57692"/>
    </cofactor>
</comment>
<keyword evidence="6" id="KW-0560">Oxidoreductase</keyword>
<evidence type="ECO:0000256" key="7">
    <source>
        <dbReference type="ARBA" id="ARBA00023033"/>
    </source>
</evidence>
<dbReference type="GO" id="GO:0071949">
    <property type="term" value="F:FAD binding"/>
    <property type="evidence" value="ECO:0007669"/>
    <property type="project" value="InterPro"/>
</dbReference>
<dbReference type="NCBIfam" id="NF006593">
    <property type="entry name" value="PRK09126.1"/>
    <property type="match status" value="1"/>
</dbReference>
<keyword evidence="9" id="KW-1185">Reference proteome</keyword>
<dbReference type="PANTHER" id="PTHR43876:SF25">
    <property type="entry name" value="MONOOXYGENASE NMA2164"/>
    <property type="match status" value="1"/>
</dbReference>
<dbReference type="OrthoDB" id="9796623at2"/>
<dbReference type="InterPro" id="IPR002938">
    <property type="entry name" value="FAD-bd"/>
</dbReference>
<evidence type="ECO:0000256" key="2">
    <source>
        <dbReference type="ARBA" id="ARBA00004749"/>
    </source>
</evidence>
<dbReference type="RefSeq" id="WP_077805874.1">
    <property type="nucleotide sequence ID" value="NZ_BJXS01000004.1"/>
</dbReference>
<dbReference type="PANTHER" id="PTHR43876">
    <property type="entry name" value="UBIQUINONE BIOSYNTHESIS MONOOXYGENASE COQ6, MITOCHONDRIAL"/>
    <property type="match status" value="1"/>
</dbReference>
<dbReference type="KEGG" id="nch:A0U93_01930"/>
<organism evidence="8 9">
    <name type="scientific">Neoasaia chiangmaiensis</name>
    <dbReference type="NCBI Taxonomy" id="320497"/>
    <lineage>
        <taxon>Bacteria</taxon>
        <taxon>Pseudomonadati</taxon>
        <taxon>Pseudomonadota</taxon>
        <taxon>Alphaproteobacteria</taxon>
        <taxon>Acetobacterales</taxon>
        <taxon>Acetobacteraceae</taxon>
        <taxon>Neoasaia</taxon>
    </lineage>
</organism>
<dbReference type="NCBIfam" id="TIGR01988">
    <property type="entry name" value="Ubi-OHases"/>
    <property type="match status" value="1"/>
</dbReference>
<dbReference type="GO" id="GO:0004497">
    <property type="term" value="F:monooxygenase activity"/>
    <property type="evidence" value="ECO:0007669"/>
    <property type="project" value="UniProtKB-KW"/>
</dbReference>
<dbReference type="Proteomes" id="UP000188604">
    <property type="component" value="Chromosome"/>
</dbReference>
<evidence type="ECO:0000313" key="8">
    <source>
        <dbReference type="EMBL" id="AQS86908.1"/>
    </source>
</evidence>
<gene>
    <name evidence="8" type="ORF">A0U93_01930</name>
</gene>
<protein>
    <submittedName>
        <fullName evidence="8">Uncharacterized protein</fullName>
    </submittedName>
</protein>
<dbReference type="AlphaFoldDB" id="A0A1U9KMB7"/>
<dbReference type="Pfam" id="PF01494">
    <property type="entry name" value="FAD_binding_3"/>
    <property type="match status" value="1"/>
</dbReference>
<sequence length="400" mass="43305">MSTDTEVIIAGGGPVGLAAAISLARDGREVTVIERVPEAILAKPAFDGREIALTHHASNWLKSVGAWEYIPTSAISPMHAARIESGHAPDRRNVLTFHAPEQGPDALGHLVANHLIRSALYRVARETPRVTIRTGQGINAAKSSRRAASIILENDLRLSGQLLIAADGRFSRIRQMKGIGAVIHDFKRNILVCRMRHTVPHERTALQWFDEGQTIALLPVADDGHGGALSSLVLTLPPDEIERLRNLDEATFNADITRRTQGRAGPMTLESARCVYPLKAVYAHRFRAERLALIGDAAVGMHPITAHGFNLGLKGQETLARAIADGSGDAGDPDALRRFERQHRIATAPLFAATNGIATVYTHDAAPVLALRRAGLGVAQGLMPFKRFVTGLLMDRNRSI</sequence>